<reference evidence="1 2" key="1">
    <citation type="journal article" date="2014" name="Genome Announc.">
        <title>Draft genome sequences of the altered schaedler flora, a defined bacterial community from gnotobiotic mice.</title>
        <authorList>
            <person name="Wannemuehler M.J."/>
            <person name="Overstreet A.M."/>
            <person name="Ward D.V."/>
            <person name="Phillips G.J."/>
        </authorList>
    </citation>
    <scope>NUCLEOTIDE SEQUENCE [LARGE SCALE GENOMIC DNA]</scope>
    <source>
        <strain evidence="1 2">ASF492</strain>
    </source>
</reference>
<comment type="caution">
    <text evidence="1">The sequence shown here is derived from an EMBL/GenBank/DDBJ whole genome shotgun (WGS) entry which is preliminary data.</text>
</comment>
<evidence type="ECO:0000313" key="2">
    <source>
        <dbReference type="Proteomes" id="UP000012589"/>
    </source>
</evidence>
<dbReference type="Proteomes" id="UP000012589">
    <property type="component" value="Unassembled WGS sequence"/>
</dbReference>
<dbReference type="STRING" id="1235802.C823_04527"/>
<dbReference type="AlphaFoldDB" id="N1ZZR9"/>
<gene>
    <name evidence="1" type="ORF">C823_04527</name>
</gene>
<protein>
    <submittedName>
        <fullName evidence="1">Uncharacterized protein</fullName>
    </submittedName>
</protein>
<organism evidence="1 2">
    <name type="scientific">Eubacterium plexicaudatum ASF492</name>
    <dbReference type="NCBI Taxonomy" id="1235802"/>
    <lineage>
        <taxon>Bacteria</taxon>
        <taxon>Bacillati</taxon>
        <taxon>Bacillota</taxon>
        <taxon>Clostridia</taxon>
        <taxon>Eubacteriales</taxon>
        <taxon>Eubacteriaceae</taxon>
        <taxon>Eubacterium</taxon>
    </lineage>
</organism>
<keyword evidence="2" id="KW-1185">Reference proteome</keyword>
<sequence length="60" mass="6797">MGLFGTKEKDYDIEIALLNEKQNELSKITDKNNSDVIALGLDFTDLNHQLEKNSIKFGIL</sequence>
<proteinExistence type="predicted"/>
<accession>N1ZZR9</accession>
<name>N1ZZR9_9FIRM</name>
<evidence type="ECO:0000313" key="1">
    <source>
        <dbReference type="EMBL" id="EMZ21386.1"/>
    </source>
</evidence>
<dbReference type="EMBL" id="AQFT01000133">
    <property type="protein sequence ID" value="EMZ21386.1"/>
    <property type="molecule type" value="Genomic_DNA"/>
</dbReference>
<dbReference type="HOGENOM" id="CLU_2934604_0_0_9"/>
<dbReference type="PATRIC" id="fig|1235802.3.peg.4817"/>